<reference evidence="4 5" key="1">
    <citation type="submission" date="2015-09" db="EMBL/GenBank/DDBJ databases">
        <authorList>
            <consortium name="Pathogen Informatics"/>
        </authorList>
    </citation>
    <scope>NUCLEOTIDE SEQUENCE [LARGE SCALE GENOMIC DNA]</scope>
    <source>
        <strain evidence="4 5">2789STDY5834856</strain>
    </source>
</reference>
<evidence type="ECO:0000313" key="4">
    <source>
        <dbReference type="EMBL" id="CUN61155.1"/>
    </source>
</evidence>
<dbReference type="InterPro" id="IPR002110">
    <property type="entry name" value="Ankyrin_rpt"/>
</dbReference>
<dbReference type="InterPro" id="IPR036770">
    <property type="entry name" value="Ankyrin_rpt-contain_sf"/>
</dbReference>
<organism evidence="4 5">
    <name type="scientific">Clostridium disporicum</name>
    <dbReference type="NCBI Taxonomy" id="84024"/>
    <lineage>
        <taxon>Bacteria</taxon>
        <taxon>Bacillati</taxon>
        <taxon>Bacillota</taxon>
        <taxon>Clostridia</taxon>
        <taxon>Eubacteriales</taxon>
        <taxon>Clostridiaceae</taxon>
        <taxon>Clostridium</taxon>
    </lineage>
</organism>
<dbReference type="PROSITE" id="PS50297">
    <property type="entry name" value="ANK_REP_REGION"/>
    <property type="match status" value="1"/>
</dbReference>
<dbReference type="Proteomes" id="UP000095594">
    <property type="component" value="Unassembled WGS sequence"/>
</dbReference>
<keyword evidence="1" id="KW-0677">Repeat</keyword>
<feature type="repeat" description="ANK" evidence="3">
    <location>
        <begin position="36"/>
        <end position="68"/>
    </location>
</feature>
<gene>
    <name evidence="4" type="ORF">ERS852471_00236</name>
</gene>
<name>A0A173YDS8_9CLOT</name>
<dbReference type="Gene3D" id="1.25.40.20">
    <property type="entry name" value="Ankyrin repeat-containing domain"/>
    <property type="match status" value="1"/>
</dbReference>
<dbReference type="PANTHER" id="PTHR24198:SF165">
    <property type="entry name" value="ANKYRIN REPEAT-CONTAINING PROTEIN-RELATED"/>
    <property type="match status" value="1"/>
</dbReference>
<accession>A0A173YDS8</accession>
<sequence length="125" mass="14754">MKIFGCNDIISATRNNNLKLVEELIKSCNIDYKDRNHKSAIFYAVDNCNIEILDLLIDNGANLYIRDDRGLTIFHYIILNENNILIDYFINKKKIIFNIEKVKEEVKDIKVKDDRVFLNIIKKIF</sequence>
<dbReference type="PANTHER" id="PTHR24198">
    <property type="entry name" value="ANKYRIN REPEAT AND PROTEIN KINASE DOMAIN-CONTAINING PROTEIN"/>
    <property type="match status" value="1"/>
</dbReference>
<evidence type="ECO:0000313" key="5">
    <source>
        <dbReference type="Proteomes" id="UP000095594"/>
    </source>
</evidence>
<evidence type="ECO:0000256" key="2">
    <source>
        <dbReference type="ARBA" id="ARBA00023043"/>
    </source>
</evidence>
<dbReference type="Pfam" id="PF12796">
    <property type="entry name" value="Ank_2"/>
    <property type="match status" value="1"/>
</dbReference>
<evidence type="ECO:0000256" key="1">
    <source>
        <dbReference type="ARBA" id="ARBA00022737"/>
    </source>
</evidence>
<keyword evidence="2 3" id="KW-0040">ANK repeat</keyword>
<dbReference type="SUPFAM" id="SSF48403">
    <property type="entry name" value="Ankyrin repeat"/>
    <property type="match status" value="1"/>
</dbReference>
<dbReference type="PROSITE" id="PS50088">
    <property type="entry name" value="ANK_REPEAT"/>
    <property type="match status" value="1"/>
</dbReference>
<protein>
    <submittedName>
        <fullName evidence="4">Ankyrin repeats (3 copies)</fullName>
    </submittedName>
</protein>
<dbReference type="RefSeq" id="WP_055263081.1">
    <property type="nucleotide sequence ID" value="NZ_CABIXQ010000001.1"/>
</dbReference>
<dbReference type="SMART" id="SM00248">
    <property type="entry name" value="ANK"/>
    <property type="match status" value="3"/>
</dbReference>
<dbReference type="OrthoDB" id="341379at2"/>
<evidence type="ECO:0000256" key="3">
    <source>
        <dbReference type="PROSITE-ProRule" id="PRU00023"/>
    </source>
</evidence>
<dbReference type="EMBL" id="CYZX01000001">
    <property type="protein sequence ID" value="CUN61155.1"/>
    <property type="molecule type" value="Genomic_DNA"/>
</dbReference>
<proteinExistence type="predicted"/>
<dbReference type="AlphaFoldDB" id="A0A173YDS8"/>